<dbReference type="RefSeq" id="WP_133227228.1">
    <property type="nucleotide sequence ID" value="NZ_SOZE01000003.1"/>
</dbReference>
<name>A0A4Y8SKW4_9SPHI</name>
<protein>
    <submittedName>
        <fullName evidence="2">Uncharacterized protein</fullName>
    </submittedName>
</protein>
<keyword evidence="1" id="KW-0472">Membrane</keyword>
<keyword evidence="1" id="KW-0812">Transmembrane</keyword>
<gene>
    <name evidence="2" type="ORF">E2R66_04855</name>
</gene>
<reference evidence="2 3" key="1">
    <citation type="journal article" date="2017" name="Int. J. Syst. Evol. Microbiol.">
        <title>Mucilaginibacterpsychrotolerans sp. nov., isolated from peatlands.</title>
        <authorList>
            <person name="Deng Y."/>
            <person name="Shen L."/>
            <person name="Xu B."/>
            <person name="Liu Y."/>
            <person name="Gu Z."/>
            <person name="Liu H."/>
            <person name="Zhou Y."/>
        </authorList>
    </citation>
    <scope>NUCLEOTIDE SEQUENCE [LARGE SCALE GENOMIC DNA]</scope>
    <source>
        <strain evidence="2 3">NH7-4</strain>
    </source>
</reference>
<comment type="caution">
    <text evidence="2">The sequence shown here is derived from an EMBL/GenBank/DDBJ whole genome shotgun (WGS) entry which is preliminary data.</text>
</comment>
<keyword evidence="1" id="KW-1133">Transmembrane helix</keyword>
<accession>A0A4Y8SKW4</accession>
<feature type="transmembrane region" description="Helical" evidence="1">
    <location>
        <begin position="9"/>
        <end position="28"/>
    </location>
</feature>
<evidence type="ECO:0000256" key="1">
    <source>
        <dbReference type="SAM" id="Phobius"/>
    </source>
</evidence>
<dbReference type="Proteomes" id="UP000297540">
    <property type="component" value="Unassembled WGS sequence"/>
</dbReference>
<keyword evidence="3" id="KW-1185">Reference proteome</keyword>
<evidence type="ECO:0000313" key="3">
    <source>
        <dbReference type="Proteomes" id="UP000297540"/>
    </source>
</evidence>
<dbReference type="AlphaFoldDB" id="A0A4Y8SKW4"/>
<dbReference type="OrthoDB" id="795346at2"/>
<dbReference type="EMBL" id="SOZE01000003">
    <property type="protein sequence ID" value="TFF39699.1"/>
    <property type="molecule type" value="Genomic_DNA"/>
</dbReference>
<sequence length="166" mass="19565">MNSLKSKKIFLVLSVTVPFMLYCFYYYGMMVSNAPYRFADFQSIQFQFGYKDSLLNKYDSKTGDYQYLNRKGSLVKMHLHLTNDDLLDLHRNAADLGFWNFPANETVNDSKVRAPRYIIIFNYKQKSKKVVFDANYDGPEKLVDANQRLIKKLQKTLLEAEQRQKK</sequence>
<proteinExistence type="predicted"/>
<evidence type="ECO:0000313" key="2">
    <source>
        <dbReference type="EMBL" id="TFF39699.1"/>
    </source>
</evidence>
<organism evidence="2 3">
    <name type="scientific">Mucilaginibacter psychrotolerans</name>
    <dbReference type="NCBI Taxonomy" id="1524096"/>
    <lineage>
        <taxon>Bacteria</taxon>
        <taxon>Pseudomonadati</taxon>
        <taxon>Bacteroidota</taxon>
        <taxon>Sphingobacteriia</taxon>
        <taxon>Sphingobacteriales</taxon>
        <taxon>Sphingobacteriaceae</taxon>
        <taxon>Mucilaginibacter</taxon>
    </lineage>
</organism>